<dbReference type="PROSITE" id="PS51385">
    <property type="entry name" value="YJEF_N"/>
    <property type="match status" value="1"/>
</dbReference>
<dbReference type="Gene3D" id="3.40.1190.20">
    <property type="match status" value="1"/>
</dbReference>
<comment type="catalytic activity">
    <reaction evidence="2 18 19">
        <text>(6R)-NADPHX = (6S)-NADPHX</text>
        <dbReference type="Rhea" id="RHEA:32227"/>
        <dbReference type="ChEBI" id="CHEBI:64076"/>
        <dbReference type="ChEBI" id="CHEBI:64077"/>
        <dbReference type="EC" id="5.1.99.6"/>
    </reaction>
</comment>
<dbReference type="GO" id="GO:0005524">
    <property type="term" value="F:ATP binding"/>
    <property type="evidence" value="ECO:0007669"/>
    <property type="project" value="UniProtKB-UniRule"/>
</dbReference>
<dbReference type="Pfam" id="PF01256">
    <property type="entry name" value="Carb_kinase"/>
    <property type="match status" value="1"/>
</dbReference>
<keyword evidence="8 17" id="KW-0521">NADP</keyword>
<evidence type="ECO:0000313" key="23">
    <source>
        <dbReference type="Proteomes" id="UP001063350"/>
    </source>
</evidence>
<dbReference type="InterPro" id="IPR036652">
    <property type="entry name" value="YjeF_N_dom_sf"/>
</dbReference>
<feature type="binding site" evidence="17">
    <location>
        <begin position="435"/>
        <end position="439"/>
    </location>
    <ligand>
        <name>AMP</name>
        <dbReference type="ChEBI" id="CHEBI:456215"/>
    </ligand>
</feature>
<evidence type="ECO:0000259" key="20">
    <source>
        <dbReference type="PROSITE" id="PS51383"/>
    </source>
</evidence>
<dbReference type="Proteomes" id="UP001063350">
    <property type="component" value="Chromosome"/>
</dbReference>
<comment type="cofactor">
    <cofactor evidence="17">
        <name>Mg(2+)</name>
        <dbReference type="ChEBI" id="CHEBI:18420"/>
    </cofactor>
</comment>
<dbReference type="GO" id="GO:0046872">
    <property type="term" value="F:metal ion binding"/>
    <property type="evidence" value="ECO:0007669"/>
    <property type="project" value="UniProtKB-UniRule"/>
</dbReference>
<comment type="similarity">
    <text evidence="4 19">In the C-terminal section; belongs to the NnrD/CARKD family.</text>
</comment>
<feature type="binding site" evidence="18">
    <location>
        <position position="174"/>
    </location>
    <ligand>
        <name>(6S)-NADPHX</name>
        <dbReference type="ChEBI" id="CHEBI:64076"/>
    </ligand>
</feature>
<dbReference type="EC" id="4.2.1.136" evidence="19"/>
<dbReference type="PANTHER" id="PTHR12592">
    <property type="entry name" value="ATP-DEPENDENT (S)-NAD(P)H-HYDRATE DEHYDRATASE FAMILY MEMBER"/>
    <property type="match status" value="1"/>
</dbReference>
<evidence type="ECO:0000256" key="7">
    <source>
        <dbReference type="ARBA" id="ARBA00022840"/>
    </source>
</evidence>
<evidence type="ECO:0000313" key="22">
    <source>
        <dbReference type="EMBL" id="BCO09120.1"/>
    </source>
</evidence>
<dbReference type="RefSeq" id="WP_267928989.1">
    <property type="nucleotide sequence ID" value="NZ_AP024233.1"/>
</dbReference>
<evidence type="ECO:0000256" key="5">
    <source>
        <dbReference type="ARBA" id="ARBA00022723"/>
    </source>
</evidence>
<reference evidence="22" key="1">
    <citation type="submission" date="2020-12" db="EMBL/GenBank/DDBJ databases">
        <title>Desulfobium dissulfuricans gen. nov., sp. nov., a novel mesophilic, sulfate-reducing bacterium isolated from a deep-sea hydrothermal vent.</title>
        <authorList>
            <person name="Hashimoto Y."/>
            <person name="Tame A."/>
            <person name="Sawayama S."/>
            <person name="Miyazaki J."/>
            <person name="Takai K."/>
            <person name="Nakagawa S."/>
        </authorList>
    </citation>
    <scope>NUCLEOTIDE SEQUENCE</scope>
    <source>
        <strain evidence="22">GF1</strain>
    </source>
</reference>
<dbReference type="GO" id="GO:0052855">
    <property type="term" value="F:ADP-dependent NAD(P)H-hydrate dehydratase activity"/>
    <property type="evidence" value="ECO:0007669"/>
    <property type="project" value="UniProtKB-UniRule"/>
</dbReference>
<dbReference type="EC" id="5.1.99.6" evidence="19"/>
<feature type="domain" description="YjeF N-terminal" evidence="21">
    <location>
        <begin position="9"/>
        <end position="230"/>
    </location>
</feature>
<comment type="cofactor">
    <cofactor evidence="18 19">
        <name>K(+)</name>
        <dbReference type="ChEBI" id="CHEBI:29103"/>
    </cofactor>
    <text evidence="18 19">Binds 1 potassium ion per subunit.</text>
</comment>
<gene>
    <name evidence="22" type="primary">yjeF</name>
    <name evidence="17" type="synonym">nnrD</name>
    <name evidence="18" type="synonym">nnrE</name>
    <name evidence="22" type="ORF">GF1_14960</name>
</gene>
<feature type="binding site" evidence="17">
    <location>
        <position position="274"/>
    </location>
    <ligand>
        <name>(6S)-NADPHX</name>
        <dbReference type="ChEBI" id="CHEBI:64076"/>
    </ligand>
</feature>
<dbReference type="GO" id="GO:0052856">
    <property type="term" value="F:NAD(P)HX epimerase activity"/>
    <property type="evidence" value="ECO:0007669"/>
    <property type="project" value="UniProtKB-UniRule"/>
</dbReference>
<keyword evidence="11 18" id="KW-0413">Isomerase</keyword>
<feature type="binding site" evidence="18">
    <location>
        <position position="177"/>
    </location>
    <ligand>
        <name>K(+)</name>
        <dbReference type="ChEBI" id="CHEBI:29103"/>
    </ligand>
</feature>
<evidence type="ECO:0000256" key="3">
    <source>
        <dbReference type="ARBA" id="ARBA00006001"/>
    </source>
</evidence>
<evidence type="ECO:0000256" key="18">
    <source>
        <dbReference type="HAMAP-Rule" id="MF_01966"/>
    </source>
</evidence>
<dbReference type="PIRSF" id="PIRSF017184">
    <property type="entry name" value="Nnr"/>
    <property type="match status" value="1"/>
</dbReference>
<protein>
    <recommendedName>
        <fullName evidence="19">Bifunctional NAD(P)H-hydrate repair enzyme</fullName>
    </recommendedName>
    <alternativeName>
        <fullName evidence="19">Nicotinamide nucleotide repair protein</fullName>
    </alternativeName>
    <domain>
        <recommendedName>
            <fullName evidence="19">ADP-dependent (S)-NAD(P)H-hydrate dehydratase</fullName>
            <ecNumber evidence="19">4.2.1.136</ecNumber>
        </recommendedName>
        <alternativeName>
            <fullName evidence="19">ADP-dependent NAD(P)HX dehydratase</fullName>
        </alternativeName>
    </domain>
    <domain>
        <recommendedName>
            <fullName evidence="19">NAD(P)H-hydrate epimerase</fullName>
            <ecNumber evidence="19">5.1.99.6</ecNumber>
        </recommendedName>
    </domain>
</protein>
<dbReference type="GO" id="GO:0046496">
    <property type="term" value="P:nicotinamide nucleotide metabolic process"/>
    <property type="evidence" value="ECO:0007669"/>
    <property type="project" value="UniProtKB-UniRule"/>
</dbReference>
<dbReference type="PROSITE" id="PS51383">
    <property type="entry name" value="YJEF_C_3"/>
    <property type="match status" value="1"/>
</dbReference>
<feature type="binding site" evidence="17">
    <location>
        <position position="464"/>
    </location>
    <ligand>
        <name>AMP</name>
        <dbReference type="ChEBI" id="CHEBI:456215"/>
    </ligand>
</feature>
<dbReference type="KEGG" id="ddu:GF1_14960"/>
<dbReference type="SUPFAM" id="SSF53613">
    <property type="entry name" value="Ribokinase-like"/>
    <property type="match status" value="1"/>
</dbReference>
<evidence type="ECO:0000259" key="21">
    <source>
        <dbReference type="PROSITE" id="PS51385"/>
    </source>
</evidence>
<evidence type="ECO:0000256" key="15">
    <source>
        <dbReference type="ARBA" id="ARBA00048238"/>
    </source>
</evidence>
<comment type="function">
    <text evidence="14 19">Bifunctional enzyme that catalyzes the epimerization of the S- and R-forms of NAD(P)HX and the dehydration of the S-form of NAD(P)HX at the expense of ADP, which is converted to AMP. This allows the repair of both epimers of NAD(P)HX, a damaged form of NAD(P)H that is a result of enzymatic or heat-dependent hydration.</text>
</comment>
<evidence type="ECO:0000256" key="14">
    <source>
        <dbReference type="ARBA" id="ARBA00025153"/>
    </source>
</evidence>
<evidence type="ECO:0000256" key="17">
    <source>
        <dbReference type="HAMAP-Rule" id="MF_01965"/>
    </source>
</evidence>
<feature type="binding site" evidence="17">
    <location>
        <position position="395"/>
    </location>
    <ligand>
        <name>(6S)-NADPHX</name>
        <dbReference type="ChEBI" id="CHEBI:64076"/>
    </ligand>
</feature>
<evidence type="ECO:0000256" key="13">
    <source>
        <dbReference type="ARBA" id="ARBA00023268"/>
    </source>
</evidence>
<evidence type="ECO:0000256" key="16">
    <source>
        <dbReference type="ARBA" id="ARBA00049209"/>
    </source>
</evidence>
<dbReference type="EMBL" id="AP024233">
    <property type="protein sequence ID" value="BCO09120.1"/>
    <property type="molecule type" value="Genomic_DNA"/>
</dbReference>
<keyword evidence="6 17" id="KW-0547">Nucleotide-binding</keyword>
<sequence length="529" mass="55308">MKLATASQMQALDRRAIEEFGIPGIVLMENAGRGTLEFICHELGPVAGRTVVLFIGPGNNGGDALVIARHVHNRGGHPLLFFLVHPDSLRGDAGINVRIVQALDLPSEVVDDDTDPARMREIILHHHARNPVLVMIDGLFGTGLTREIQGRFARVIELINDLSRHAGWPVAAVDIPSGLHADTGQVLGTAVRADLTATYGVAKPAHFLNGAEAVGRLQVIDITIPSRVVAEAGLEGETVGPEIGRLLRPRTPATHKGTYGHLLIVAGSIGKTGAAILSALGGLHSGTGLVSLAVPHGLNPIFETALPEAMSIPLPGSETVPGYEDYDLILEATGGKSALVIGPGLGTDSRTRELVLHLYRDVTLPMVLDADALNILALEPHLIDNPPAPRILTPHPGEMARLTGLSTGAIQADRVGAATFFAGRAGQSEIITVLKGAGTMIGDSRGSWAVNTSGNPGMATGGMGDVLAGLIGGLLAQKYAPWDAARLGVYLHGLAADLLQDRKKVGFTASEVAAMLPEAMTELMAQTSH</sequence>
<keyword evidence="7 17" id="KW-0067">ATP-binding</keyword>
<evidence type="ECO:0000256" key="4">
    <source>
        <dbReference type="ARBA" id="ARBA00009524"/>
    </source>
</evidence>
<feature type="binding site" evidence="18">
    <location>
        <begin position="59"/>
        <end position="63"/>
    </location>
    <ligand>
        <name>(6S)-NADPHX</name>
        <dbReference type="ChEBI" id="CHEBI:64076"/>
    </ligand>
</feature>
<evidence type="ECO:0000256" key="8">
    <source>
        <dbReference type="ARBA" id="ARBA00022857"/>
    </source>
</evidence>
<feature type="binding site" evidence="18">
    <location>
        <position position="137"/>
    </location>
    <ligand>
        <name>K(+)</name>
        <dbReference type="ChEBI" id="CHEBI:29103"/>
    </ligand>
</feature>
<feature type="domain" description="YjeF C-terminal" evidence="20">
    <location>
        <begin position="239"/>
        <end position="523"/>
    </location>
</feature>
<dbReference type="CDD" id="cd01171">
    <property type="entry name" value="YXKO-related"/>
    <property type="match status" value="1"/>
</dbReference>
<keyword evidence="13" id="KW-0511">Multifunctional enzyme</keyword>
<keyword evidence="9 18" id="KW-0630">Potassium</keyword>
<comment type="caution">
    <text evidence="18">Lacks conserved residue(s) required for the propagation of feature annotation.</text>
</comment>
<comment type="catalytic activity">
    <reaction evidence="15 17 19">
        <text>(6S)-NADHX + ADP = AMP + phosphate + NADH + H(+)</text>
        <dbReference type="Rhea" id="RHEA:32223"/>
        <dbReference type="ChEBI" id="CHEBI:15378"/>
        <dbReference type="ChEBI" id="CHEBI:43474"/>
        <dbReference type="ChEBI" id="CHEBI:57945"/>
        <dbReference type="ChEBI" id="CHEBI:64074"/>
        <dbReference type="ChEBI" id="CHEBI:456215"/>
        <dbReference type="ChEBI" id="CHEBI:456216"/>
        <dbReference type="EC" id="4.2.1.136"/>
    </reaction>
</comment>
<dbReference type="InterPro" id="IPR030677">
    <property type="entry name" value="Nnr"/>
</dbReference>
<dbReference type="PROSITE" id="PS01050">
    <property type="entry name" value="YJEF_C_2"/>
    <property type="match status" value="1"/>
</dbReference>
<evidence type="ECO:0000256" key="1">
    <source>
        <dbReference type="ARBA" id="ARBA00000013"/>
    </source>
</evidence>
<evidence type="ECO:0000256" key="9">
    <source>
        <dbReference type="ARBA" id="ARBA00022958"/>
    </source>
</evidence>
<keyword evidence="12 17" id="KW-0456">Lyase</keyword>
<comment type="catalytic activity">
    <reaction evidence="1 18 19">
        <text>(6R)-NADHX = (6S)-NADHX</text>
        <dbReference type="Rhea" id="RHEA:32215"/>
        <dbReference type="ChEBI" id="CHEBI:64074"/>
        <dbReference type="ChEBI" id="CHEBI:64075"/>
        <dbReference type="EC" id="5.1.99.6"/>
    </reaction>
</comment>
<dbReference type="PANTHER" id="PTHR12592:SF0">
    <property type="entry name" value="ATP-DEPENDENT (S)-NAD(P)H-HYDRATE DEHYDRATASE"/>
    <property type="match status" value="1"/>
</dbReference>
<evidence type="ECO:0000256" key="11">
    <source>
        <dbReference type="ARBA" id="ARBA00023235"/>
    </source>
</evidence>
<comment type="catalytic activity">
    <reaction evidence="16 17 19">
        <text>(6S)-NADPHX + ADP = AMP + phosphate + NADPH + H(+)</text>
        <dbReference type="Rhea" id="RHEA:32235"/>
        <dbReference type="ChEBI" id="CHEBI:15378"/>
        <dbReference type="ChEBI" id="CHEBI:43474"/>
        <dbReference type="ChEBI" id="CHEBI:57783"/>
        <dbReference type="ChEBI" id="CHEBI:64076"/>
        <dbReference type="ChEBI" id="CHEBI:456215"/>
        <dbReference type="ChEBI" id="CHEBI:456216"/>
        <dbReference type="EC" id="4.2.1.136"/>
    </reaction>
</comment>
<evidence type="ECO:0000256" key="6">
    <source>
        <dbReference type="ARBA" id="ARBA00022741"/>
    </source>
</evidence>
<comment type="similarity">
    <text evidence="18">Belongs to the NnrE/AIBP family.</text>
</comment>
<feature type="binding site" evidence="17">
    <location>
        <position position="344"/>
    </location>
    <ligand>
        <name>(6S)-NADPHX</name>
        <dbReference type="ChEBI" id="CHEBI:64076"/>
    </ligand>
</feature>
<dbReference type="InterPro" id="IPR000631">
    <property type="entry name" value="CARKD"/>
</dbReference>
<comment type="similarity">
    <text evidence="3 19">In the N-terminal section; belongs to the NnrE/AIBP family.</text>
</comment>
<dbReference type="HAMAP" id="MF_01966">
    <property type="entry name" value="NADHX_epimerase"/>
    <property type="match status" value="1"/>
</dbReference>
<dbReference type="InterPro" id="IPR029056">
    <property type="entry name" value="Ribokinase-like"/>
</dbReference>
<evidence type="ECO:0000256" key="10">
    <source>
        <dbReference type="ARBA" id="ARBA00023027"/>
    </source>
</evidence>
<dbReference type="HAMAP" id="MF_01965">
    <property type="entry name" value="NADHX_dehydratase"/>
    <property type="match status" value="1"/>
</dbReference>
<proteinExistence type="inferred from homology"/>
<keyword evidence="5 18" id="KW-0479">Metal-binding</keyword>
<dbReference type="AlphaFoldDB" id="A0A915U1H3"/>
<feature type="binding site" evidence="18">
    <location>
        <position position="60"/>
    </location>
    <ligand>
        <name>K(+)</name>
        <dbReference type="ChEBI" id="CHEBI:29103"/>
    </ligand>
</feature>
<comment type="subunit">
    <text evidence="17">Homotetramer.</text>
</comment>
<comment type="function">
    <text evidence="17">Catalyzes the dehydration of the S-form of NAD(P)HX at the expense of ADP, which is converted to AMP. Together with NAD(P)HX epimerase, which catalyzes the epimerization of the S- and R-forms, the enzyme allows the repair of both epimers of NAD(P)HX, a damaged form of NAD(P)H that is a result of enzymatic or heat-dependent hydration.</text>
</comment>
<dbReference type="GO" id="GO:0110051">
    <property type="term" value="P:metabolite repair"/>
    <property type="evidence" value="ECO:0007669"/>
    <property type="project" value="TreeGrafter"/>
</dbReference>
<dbReference type="SUPFAM" id="SSF64153">
    <property type="entry name" value="YjeF N-terminal domain-like"/>
    <property type="match status" value="1"/>
</dbReference>
<name>A0A915U1H3_9BACT</name>
<comment type="function">
    <text evidence="18">Catalyzes the epimerization of the S- and R-forms of NAD(P)HX, a damaged form of NAD(P)H that is a result of enzymatic or heat-dependent hydration. This is a prerequisite for the S-specific NAD(P)H-hydrate dehydratase to allow the repair of both epimers of NAD(P)HX.</text>
</comment>
<feature type="binding site" evidence="18">
    <location>
        <begin position="141"/>
        <end position="147"/>
    </location>
    <ligand>
        <name>(6S)-NADPHX</name>
        <dbReference type="ChEBI" id="CHEBI:64076"/>
    </ligand>
</feature>
<evidence type="ECO:0000256" key="12">
    <source>
        <dbReference type="ARBA" id="ARBA00023239"/>
    </source>
</evidence>
<dbReference type="Gene3D" id="3.40.50.10260">
    <property type="entry name" value="YjeF N-terminal domain"/>
    <property type="match status" value="1"/>
</dbReference>
<feature type="binding site" evidence="17">
    <location>
        <position position="465"/>
    </location>
    <ligand>
        <name>(6S)-NADPHX</name>
        <dbReference type="ChEBI" id="CHEBI:64076"/>
    </ligand>
</feature>
<organism evidence="22 23">
    <name type="scientific">Desulfolithobacter dissulfuricans</name>
    <dbReference type="NCBI Taxonomy" id="2795293"/>
    <lineage>
        <taxon>Bacteria</taxon>
        <taxon>Pseudomonadati</taxon>
        <taxon>Thermodesulfobacteriota</taxon>
        <taxon>Desulfobulbia</taxon>
        <taxon>Desulfobulbales</taxon>
        <taxon>Desulfobulbaceae</taxon>
        <taxon>Desulfolithobacter</taxon>
    </lineage>
</organism>
<dbReference type="NCBIfam" id="TIGR00197">
    <property type="entry name" value="yjeF_nterm"/>
    <property type="match status" value="1"/>
</dbReference>
<dbReference type="Pfam" id="PF03853">
    <property type="entry name" value="YjeF_N"/>
    <property type="match status" value="1"/>
</dbReference>
<keyword evidence="23" id="KW-1185">Reference proteome</keyword>
<evidence type="ECO:0000256" key="2">
    <source>
        <dbReference type="ARBA" id="ARBA00000909"/>
    </source>
</evidence>
<evidence type="ECO:0000256" key="19">
    <source>
        <dbReference type="PIRNR" id="PIRNR017184"/>
    </source>
</evidence>
<dbReference type="NCBIfam" id="TIGR00196">
    <property type="entry name" value="yjeF_cterm"/>
    <property type="match status" value="1"/>
</dbReference>
<dbReference type="InterPro" id="IPR004443">
    <property type="entry name" value="YjeF_N_dom"/>
</dbReference>
<accession>A0A915U1H3</accession>
<keyword evidence="10 17" id="KW-0520">NAD</keyword>
<comment type="similarity">
    <text evidence="17">Belongs to the NnrD/CARKD family.</text>
</comment>
<dbReference type="InterPro" id="IPR017953">
    <property type="entry name" value="Carbohydrate_kinase_pred_CS"/>
</dbReference>